<comment type="caution">
    <text evidence="3">The sequence shown here is derived from an EMBL/GenBank/DDBJ whole genome shotgun (WGS) entry which is preliminary data.</text>
</comment>
<evidence type="ECO:0000256" key="1">
    <source>
        <dbReference type="ARBA" id="ARBA00022729"/>
    </source>
</evidence>
<dbReference type="PANTHER" id="PTHR30570:SF1">
    <property type="entry name" value="PHOSPHATE-BINDING PROTEIN PSTS"/>
    <property type="match status" value="1"/>
</dbReference>
<dbReference type="EMBL" id="JAACJS010000015">
    <property type="protein sequence ID" value="NCI51683.1"/>
    <property type="molecule type" value="Genomic_DNA"/>
</dbReference>
<feature type="domain" description="PBP" evidence="2">
    <location>
        <begin position="30"/>
        <end position="274"/>
    </location>
</feature>
<dbReference type="PROSITE" id="PS51257">
    <property type="entry name" value="PROKAR_LIPOPROTEIN"/>
    <property type="match status" value="1"/>
</dbReference>
<organism evidence="3 4">
    <name type="scientific">Sediminibacterium roseum</name>
    <dbReference type="NCBI Taxonomy" id="1978412"/>
    <lineage>
        <taxon>Bacteria</taxon>
        <taxon>Pseudomonadati</taxon>
        <taxon>Bacteroidota</taxon>
        <taxon>Chitinophagia</taxon>
        <taxon>Chitinophagales</taxon>
        <taxon>Chitinophagaceae</taxon>
        <taxon>Sediminibacterium</taxon>
    </lineage>
</organism>
<dbReference type="InterPro" id="IPR024370">
    <property type="entry name" value="PBP_domain"/>
</dbReference>
<protein>
    <recommendedName>
        <fullName evidence="2">PBP domain-containing protein</fullName>
    </recommendedName>
</protein>
<evidence type="ECO:0000313" key="4">
    <source>
        <dbReference type="Proteomes" id="UP000753802"/>
    </source>
</evidence>
<reference evidence="3 4" key="1">
    <citation type="submission" date="2020-01" db="EMBL/GenBank/DDBJ databases">
        <title>Genome analysis.</title>
        <authorList>
            <person name="Wu S."/>
            <person name="Wang G."/>
        </authorList>
    </citation>
    <scope>NUCLEOTIDE SEQUENCE [LARGE SCALE GENOMIC DNA]</scope>
    <source>
        <strain evidence="3 4">SYL130</strain>
    </source>
</reference>
<dbReference type="Proteomes" id="UP000753802">
    <property type="component" value="Unassembled WGS sequence"/>
</dbReference>
<gene>
    <name evidence="3" type="ORF">GWC95_17295</name>
</gene>
<dbReference type="SUPFAM" id="SSF53850">
    <property type="entry name" value="Periplasmic binding protein-like II"/>
    <property type="match status" value="1"/>
</dbReference>
<proteinExistence type="predicted"/>
<accession>A0ABX0A2N2</accession>
<dbReference type="Pfam" id="PF12849">
    <property type="entry name" value="PBP_like_2"/>
    <property type="match status" value="1"/>
</dbReference>
<name>A0ABX0A2N2_9BACT</name>
<keyword evidence="1" id="KW-0732">Signal</keyword>
<dbReference type="PANTHER" id="PTHR30570">
    <property type="entry name" value="PERIPLASMIC PHOSPHATE BINDING COMPONENT OF PHOSPHATE ABC TRANSPORTER"/>
    <property type="match status" value="1"/>
</dbReference>
<sequence length="306" mass="33840">MSKAVTYIGAMLFMFFVSCGNGDKKTNLETVTSGEINISVDESFKPVIEEQLSVHHASFPNTKINVSYKSEAACFRDLQSDSTRMIIVGRGLTEKEAKAYNNNLSYTPQYGILAYDAVVAFVNKESKDSVYTIADLRDILSGKNQKKAVMDGLNATSTVRYLKDSILHGGDFGKNVVAAEGSEKVIETISNNPDMIGFVGLSWVGDSYDPKQVAYQKKIRLALVECVKCEEKGLYAKASQASLAFGEYPLARPLYYILKENAPTGVGSGFMNFMSLERGQLIFRRSFLVPAKMGFNVRKGQIREEK</sequence>
<dbReference type="Gene3D" id="3.40.190.10">
    <property type="entry name" value="Periplasmic binding protein-like II"/>
    <property type="match status" value="3"/>
</dbReference>
<dbReference type="RefSeq" id="WP_161819956.1">
    <property type="nucleotide sequence ID" value="NZ_JAACJS010000015.1"/>
</dbReference>
<evidence type="ECO:0000313" key="3">
    <source>
        <dbReference type="EMBL" id="NCI51683.1"/>
    </source>
</evidence>
<evidence type="ECO:0000259" key="2">
    <source>
        <dbReference type="Pfam" id="PF12849"/>
    </source>
</evidence>
<keyword evidence="4" id="KW-1185">Reference proteome</keyword>
<dbReference type="InterPro" id="IPR050811">
    <property type="entry name" value="Phosphate_ABC_transporter"/>
</dbReference>